<keyword evidence="3" id="KW-1185">Reference proteome</keyword>
<name>A0A8J8T310_HALGN</name>
<accession>A0A8J8T310</accession>
<feature type="coiled-coil region" evidence="1">
    <location>
        <begin position="138"/>
        <end position="186"/>
    </location>
</feature>
<keyword evidence="1" id="KW-0175">Coiled coil</keyword>
<evidence type="ECO:0000256" key="1">
    <source>
        <dbReference type="SAM" id="Coils"/>
    </source>
</evidence>
<gene>
    <name evidence="2" type="ORF">FGO68_gene906</name>
</gene>
<comment type="caution">
    <text evidence="2">The sequence shown here is derived from an EMBL/GenBank/DDBJ whole genome shotgun (WGS) entry which is preliminary data.</text>
</comment>
<protein>
    <submittedName>
        <fullName evidence="2">Uncharacterized protein</fullName>
    </submittedName>
</protein>
<organism evidence="2 3">
    <name type="scientific">Halteria grandinella</name>
    <dbReference type="NCBI Taxonomy" id="5974"/>
    <lineage>
        <taxon>Eukaryota</taxon>
        <taxon>Sar</taxon>
        <taxon>Alveolata</taxon>
        <taxon>Ciliophora</taxon>
        <taxon>Intramacronucleata</taxon>
        <taxon>Spirotrichea</taxon>
        <taxon>Stichotrichia</taxon>
        <taxon>Sporadotrichida</taxon>
        <taxon>Halteriidae</taxon>
        <taxon>Halteria</taxon>
    </lineage>
</organism>
<sequence>MINEEYERSETLSSNDATQIYKLLPILTDLRGIKKDFDSKWDQLESLISSLGINSNAKDQLPSLQEPSNKPIDLVKTLPVNKRLSFNLDMPRKFLKTTIQEEALTERSPSVNRARVAPLLHRFSTLSQNTANTTFLIRDQLIGQLEHAKKMLQREEQVKLKLVQKLREMNTEVQALKRQNQDDTDELVQFAANESMSQVKVNRQNKTPCCGGQENVQDSQLMISH</sequence>
<dbReference type="AlphaFoldDB" id="A0A8J8T310"/>
<proteinExistence type="predicted"/>
<reference evidence="2" key="1">
    <citation type="submission" date="2019-06" db="EMBL/GenBank/DDBJ databases">
        <authorList>
            <person name="Zheng W."/>
        </authorList>
    </citation>
    <scope>NUCLEOTIDE SEQUENCE</scope>
    <source>
        <strain evidence="2">QDHG01</strain>
    </source>
</reference>
<evidence type="ECO:0000313" key="3">
    <source>
        <dbReference type="Proteomes" id="UP000785679"/>
    </source>
</evidence>
<dbReference type="EMBL" id="RRYP01008135">
    <property type="protein sequence ID" value="TNV79985.1"/>
    <property type="molecule type" value="Genomic_DNA"/>
</dbReference>
<evidence type="ECO:0000313" key="2">
    <source>
        <dbReference type="EMBL" id="TNV79985.1"/>
    </source>
</evidence>
<dbReference type="Proteomes" id="UP000785679">
    <property type="component" value="Unassembled WGS sequence"/>
</dbReference>